<feature type="transmembrane region" description="Helical" evidence="7">
    <location>
        <begin position="346"/>
        <end position="365"/>
    </location>
</feature>
<dbReference type="PANTHER" id="PTHR30176:SF3">
    <property type="entry name" value="FERREDOXIN-TYPE PROTEIN NAPH"/>
    <property type="match status" value="1"/>
</dbReference>
<evidence type="ECO:0000256" key="4">
    <source>
        <dbReference type="ARBA" id="ARBA00022982"/>
    </source>
</evidence>
<dbReference type="GO" id="GO:0051539">
    <property type="term" value="F:4 iron, 4 sulfur cluster binding"/>
    <property type="evidence" value="ECO:0007669"/>
    <property type="project" value="UniProtKB-KW"/>
</dbReference>
<dbReference type="SUPFAM" id="SSF54862">
    <property type="entry name" value="4Fe-4S ferredoxins"/>
    <property type="match status" value="1"/>
</dbReference>
<evidence type="ECO:0000256" key="2">
    <source>
        <dbReference type="ARBA" id="ARBA00022485"/>
    </source>
</evidence>
<dbReference type="NCBIfam" id="TIGR02745">
    <property type="entry name" value="ccoG_rdxA_fixG"/>
    <property type="match status" value="1"/>
</dbReference>
<dbReference type="Gene3D" id="1.10.1060.10">
    <property type="entry name" value="Alpha-helical ferredoxin"/>
    <property type="match status" value="1"/>
</dbReference>
<evidence type="ECO:0000256" key="6">
    <source>
        <dbReference type="ARBA" id="ARBA00023014"/>
    </source>
</evidence>
<sequence length="477" mass="53762">MTTQESPRQSPESSESATSVAPVPLFKARKKIHPKTVTGGFATWRWILVWFTQALFYGLCWLPWNGRQAVLFDLVERKFYIFGLVLWPQDVFYLTVLLIISAYALFLFTAVAGRLWCGYACPQTVYTEMFIWIEQLIEGDRPARIKLDAAPMDGRKFAKRTAKYTLWALLSLWTGFTLVGYFTPIKTLWAELMTFSLGPWEWFWFLFYAVFTYILAGHLREQVCLYMCPYARFQGVMFDPDTLVITYDEERGEPRGARSKHADHKAAGLGHCVDCDLCVAVCPTGIDIRDGLQYECIGCAACIDACDQVMAKMEYPKGLIRYSTEHAVEQHWGWKEIVAHIVRPRIALYSAILGAIVIAFAWGLATKAALRVDVIRDRSTLAREVEGGLIENVYRLQVMNVSETAHRYSVSVTGLGGIGVDGERIVEVPAASNKNIAVRVRVPPESGKSGSHVIYFDVKSMTDAKASVHEKATFLIP</sequence>
<dbReference type="AlphaFoldDB" id="A0AA49FL79"/>
<dbReference type="GO" id="GO:0046872">
    <property type="term" value="F:metal ion binding"/>
    <property type="evidence" value="ECO:0007669"/>
    <property type="project" value="UniProtKB-KW"/>
</dbReference>
<dbReference type="KEGG" id="npv:OHM77_12985"/>
<accession>A0AA49FL79</accession>
<dbReference type="InterPro" id="IPR032879">
    <property type="entry name" value="FixG_C"/>
</dbReference>
<dbReference type="Proteomes" id="UP001234916">
    <property type="component" value="Chromosome"/>
</dbReference>
<reference evidence="9" key="1">
    <citation type="journal article" date="2023" name="Nat. Microbiol.">
        <title>Enrichment and characterization of a nitric oxide-reducing microbial community in a continuous bioreactor.</title>
        <authorList>
            <person name="Garrido-Amador P."/>
            <person name="Stortenbeker N."/>
            <person name="Wessels H.J.C.T."/>
            <person name="Speth D.R."/>
            <person name="Garcia-Heredia I."/>
            <person name="Kartal B."/>
        </authorList>
    </citation>
    <scope>NUCLEOTIDE SEQUENCE</scope>
    <source>
        <strain evidence="9">MAG1</strain>
    </source>
</reference>
<name>A0AA49FL79_9PROT</name>
<keyword evidence="7" id="KW-0472">Membrane</keyword>
<dbReference type="Pfam" id="PF13746">
    <property type="entry name" value="Fer4_18"/>
    <property type="match status" value="1"/>
</dbReference>
<keyword evidence="3" id="KW-0479">Metal-binding</keyword>
<keyword evidence="4" id="KW-0249">Electron transport</keyword>
<dbReference type="PANTHER" id="PTHR30176">
    <property type="entry name" value="FERREDOXIN-TYPE PROTEIN NAPH"/>
    <property type="match status" value="1"/>
</dbReference>
<dbReference type="InterPro" id="IPR017896">
    <property type="entry name" value="4Fe4S_Fe-S-bd"/>
</dbReference>
<dbReference type="InterPro" id="IPR014116">
    <property type="entry name" value="Cyt_c_oxidase_cbb3_FixG"/>
</dbReference>
<proteinExistence type="predicted"/>
<dbReference type="InterPro" id="IPR009051">
    <property type="entry name" value="Helical_ferredxn"/>
</dbReference>
<keyword evidence="2" id="KW-0004">4Fe-4S</keyword>
<feature type="domain" description="4Fe-4S ferredoxin-type" evidence="8">
    <location>
        <begin position="263"/>
        <end position="291"/>
    </location>
</feature>
<dbReference type="Pfam" id="PF12801">
    <property type="entry name" value="Fer4_5"/>
    <property type="match status" value="1"/>
</dbReference>
<gene>
    <name evidence="9" type="primary">ccoG</name>
    <name evidence="9" type="ORF">OHM77_12985</name>
</gene>
<evidence type="ECO:0000313" key="9">
    <source>
        <dbReference type="EMBL" id="WIM05573.1"/>
    </source>
</evidence>
<evidence type="ECO:0000256" key="5">
    <source>
        <dbReference type="ARBA" id="ARBA00023004"/>
    </source>
</evidence>
<evidence type="ECO:0000256" key="3">
    <source>
        <dbReference type="ARBA" id="ARBA00022723"/>
    </source>
</evidence>
<evidence type="ECO:0000256" key="1">
    <source>
        <dbReference type="ARBA" id="ARBA00022448"/>
    </source>
</evidence>
<keyword evidence="1" id="KW-0813">Transport</keyword>
<dbReference type="PROSITE" id="PS51379">
    <property type="entry name" value="4FE4S_FER_2"/>
    <property type="match status" value="1"/>
</dbReference>
<feature type="transmembrane region" description="Helical" evidence="7">
    <location>
        <begin position="44"/>
        <end position="64"/>
    </location>
</feature>
<evidence type="ECO:0000256" key="7">
    <source>
        <dbReference type="SAM" id="Phobius"/>
    </source>
</evidence>
<keyword evidence="7" id="KW-0812">Transmembrane</keyword>
<dbReference type="EMBL" id="CP107246">
    <property type="protein sequence ID" value="WIM05573.1"/>
    <property type="molecule type" value="Genomic_DNA"/>
</dbReference>
<dbReference type="PROSITE" id="PS00198">
    <property type="entry name" value="4FE4S_FER_1"/>
    <property type="match status" value="1"/>
</dbReference>
<protein>
    <submittedName>
        <fullName evidence="9">Cytochrome c oxidase accessory protein CcoG</fullName>
    </submittedName>
</protein>
<dbReference type="Pfam" id="PF11614">
    <property type="entry name" value="FixG_C"/>
    <property type="match status" value="1"/>
</dbReference>
<evidence type="ECO:0000259" key="8">
    <source>
        <dbReference type="PROSITE" id="PS51379"/>
    </source>
</evidence>
<dbReference type="InterPro" id="IPR013783">
    <property type="entry name" value="Ig-like_fold"/>
</dbReference>
<dbReference type="InterPro" id="IPR017900">
    <property type="entry name" value="4Fe4S_Fe_S_CS"/>
</dbReference>
<organism evidence="9">
    <name type="scientific">Candidatus Nitricoxidivorans perseverans</name>
    <dbReference type="NCBI Taxonomy" id="2975601"/>
    <lineage>
        <taxon>Bacteria</taxon>
        <taxon>Pseudomonadati</taxon>
        <taxon>Pseudomonadota</taxon>
        <taxon>Betaproteobacteria</taxon>
        <taxon>Nitrosomonadales</taxon>
        <taxon>Sterolibacteriaceae</taxon>
        <taxon>Candidatus Nitricoxidivorans</taxon>
    </lineage>
</organism>
<dbReference type="Gene3D" id="2.60.40.10">
    <property type="entry name" value="Immunoglobulins"/>
    <property type="match status" value="1"/>
</dbReference>
<feature type="transmembrane region" description="Helical" evidence="7">
    <location>
        <begin position="91"/>
        <end position="112"/>
    </location>
</feature>
<keyword evidence="7" id="KW-1133">Transmembrane helix</keyword>
<feature type="transmembrane region" description="Helical" evidence="7">
    <location>
        <begin position="202"/>
        <end position="219"/>
    </location>
</feature>
<keyword evidence="6" id="KW-0411">Iron-sulfur</keyword>
<feature type="transmembrane region" description="Helical" evidence="7">
    <location>
        <begin position="164"/>
        <end position="182"/>
    </location>
</feature>
<dbReference type="InterPro" id="IPR051684">
    <property type="entry name" value="Electron_Trans/Redox"/>
</dbReference>
<keyword evidence="5" id="KW-0408">Iron</keyword>
<dbReference type="GO" id="GO:0005886">
    <property type="term" value="C:plasma membrane"/>
    <property type="evidence" value="ECO:0007669"/>
    <property type="project" value="TreeGrafter"/>
</dbReference>